<feature type="transmembrane region" description="Helical" evidence="1">
    <location>
        <begin position="123"/>
        <end position="146"/>
    </location>
</feature>
<keyword evidence="3" id="KW-1185">Reference proteome</keyword>
<keyword evidence="1" id="KW-1133">Transmembrane helix</keyword>
<accession>A0ABT9CL81</accession>
<comment type="caution">
    <text evidence="2">The sequence shown here is derived from an EMBL/GenBank/DDBJ whole genome shotgun (WGS) entry which is preliminary data.</text>
</comment>
<keyword evidence="1" id="KW-0472">Membrane</keyword>
<organism evidence="2 3">
    <name type="scientific">Paenibacillus lacisoli</name>
    <dbReference type="NCBI Taxonomy" id="3064525"/>
    <lineage>
        <taxon>Bacteria</taxon>
        <taxon>Bacillati</taxon>
        <taxon>Bacillota</taxon>
        <taxon>Bacilli</taxon>
        <taxon>Bacillales</taxon>
        <taxon>Paenibacillaceae</taxon>
        <taxon>Paenibacillus</taxon>
    </lineage>
</organism>
<name>A0ABT9CL81_9BACL</name>
<dbReference type="RefSeq" id="WP_305025905.1">
    <property type="nucleotide sequence ID" value="NZ_JAUQTB010000020.1"/>
</dbReference>
<feature type="transmembrane region" description="Helical" evidence="1">
    <location>
        <begin position="208"/>
        <end position="229"/>
    </location>
</feature>
<keyword evidence="1" id="KW-0812">Transmembrane</keyword>
<evidence type="ECO:0000313" key="3">
    <source>
        <dbReference type="Proteomes" id="UP001240171"/>
    </source>
</evidence>
<gene>
    <name evidence="2" type="ORF">Q5741_20045</name>
</gene>
<evidence type="ECO:0008006" key="4">
    <source>
        <dbReference type="Google" id="ProtNLM"/>
    </source>
</evidence>
<dbReference type="EMBL" id="JAUQTB010000020">
    <property type="protein sequence ID" value="MDO7908682.1"/>
    <property type="molecule type" value="Genomic_DNA"/>
</dbReference>
<evidence type="ECO:0000256" key="1">
    <source>
        <dbReference type="SAM" id="Phobius"/>
    </source>
</evidence>
<feature type="transmembrane region" description="Helical" evidence="1">
    <location>
        <begin position="166"/>
        <end position="187"/>
    </location>
</feature>
<proteinExistence type="predicted"/>
<reference evidence="2 3" key="1">
    <citation type="submission" date="2023-07" db="EMBL/GenBank/DDBJ databases">
        <title>Paenibacillus sp. JX-17 nov. isolated from soil.</title>
        <authorList>
            <person name="Wan Y."/>
            <person name="Liu B."/>
        </authorList>
    </citation>
    <scope>NUCLEOTIDE SEQUENCE [LARGE SCALE GENOMIC DNA]</scope>
    <source>
        <strain evidence="2 3">JX-17</strain>
    </source>
</reference>
<protein>
    <recommendedName>
        <fullName evidence="4">DUF975 family protein</fullName>
    </recommendedName>
</protein>
<evidence type="ECO:0000313" key="2">
    <source>
        <dbReference type="EMBL" id="MDO7908682.1"/>
    </source>
</evidence>
<sequence>MNRHVKEGWHLTVKQFYIVIILFLYQLLCGVLLYRLVQSAVIPILLRYPDPQQSELSQVLYWMEGQIQLMESREVHLYLWALAGFGLFRILLTPLIRSGIYYSLHERNEEQSRPSFIQGMFKLWKPVTLYYTIELLLLALPAYWVVPKMVPGVIGSIQDPAQLLHVIPYMLGWLIYGFLVKEMLLFMQFGATGGSRAVEGLWISVRHILPLLAVALTLGLFNVICFGLFSAVSMIWTGLLALLLQQSYHLVRCILRLWNISAQFHLYRSYIRKD</sequence>
<dbReference type="Proteomes" id="UP001240171">
    <property type="component" value="Unassembled WGS sequence"/>
</dbReference>
<feature type="transmembrane region" description="Helical" evidence="1">
    <location>
        <begin position="16"/>
        <end position="37"/>
    </location>
</feature>